<dbReference type="InterPro" id="IPR000873">
    <property type="entry name" value="AMP-dep_synth/lig_dom"/>
</dbReference>
<dbReference type="InterPro" id="IPR023213">
    <property type="entry name" value="CAT-like_dom_sf"/>
</dbReference>
<evidence type="ECO:0000313" key="5">
    <source>
        <dbReference type="Proteomes" id="UP000297948"/>
    </source>
</evidence>
<name>A0A4Z0FTU9_9ACTN</name>
<dbReference type="EMBL" id="SRID01000564">
    <property type="protein sequence ID" value="TGA85419.1"/>
    <property type="molecule type" value="Genomic_DNA"/>
</dbReference>
<dbReference type="GO" id="GO:0044550">
    <property type="term" value="P:secondary metabolite biosynthetic process"/>
    <property type="evidence" value="ECO:0007669"/>
    <property type="project" value="TreeGrafter"/>
</dbReference>
<dbReference type="Gene3D" id="3.30.559.30">
    <property type="entry name" value="Nonribosomal peptide synthetase, condensation domain"/>
    <property type="match status" value="1"/>
</dbReference>
<dbReference type="RefSeq" id="WP_167828545.1">
    <property type="nucleotide sequence ID" value="NZ_SRID01000564.1"/>
</dbReference>
<dbReference type="InterPro" id="IPR042099">
    <property type="entry name" value="ANL_N_sf"/>
</dbReference>
<dbReference type="SUPFAM" id="SSF56801">
    <property type="entry name" value="Acetyl-CoA synthetase-like"/>
    <property type="match status" value="1"/>
</dbReference>
<evidence type="ECO:0000313" key="4">
    <source>
        <dbReference type="EMBL" id="TGA85419.1"/>
    </source>
</evidence>
<dbReference type="Pfam" id="PF00668">
    <property type="entry name" value="Condensation"/>
    <property type="match status" value="1"/>
</dbReference>
<dbReference type="PANTHER" id="PTHR45527">
    <property type="entry name" value="NONRIBOSOMAL PEPTIDE SYNTHETASE"/>
    <property type="match status" value="1"/>
</dbReference>
<dbReference type="GO" id="GO:0005737">
    <property type="term" value="C:cytoplasm"/>
    <property type="evidence" value="ECO:0007669"/>
    <property type="project" value="TreeGrafter"/>
</dbReference>
<dbReference type="SUPFAM" id="SSF52777">
    <property type="entry name" value="CoA-dependent acyltransferases"/>
    <property type="match status" value="2"/>
</dbReference>
<feature type="non-terminal residue" evidence="4">
    <location>
        <position position="538"/>
    </location>
</feature>
<dbReference type="Gene3D" id="3.30.559.10">
    <property type="entry name" value="Chloramphenicol acetyltransferase-like domain"/>
    <property type="match status" value="1"/>
</dbReference>
<sequence length="538" mass="58634">MSVHEDVHRPLTTAQEGIWFAQRLDPANAAYNTGEYVEIHGPIDPEIFEAALRRTLTEAQTFAQLFTDTPDGPRSIHASPTRRPLHRIDLTDHPDPSAAAEAWMRADQATAADLTRGPLFTQALFTAAPDRHFWYQRAHHILLDGYSYLLVFRRVAEIYTAEAAGLPVPETPFAPHHRLHDQEAAYRASERFARDRAYFTERYADAPEAVSLARAVASARAGFHRRTAFLSPQETERLTTAAARLGGTRNDLLLAAIGSYLHRHTAAPDVILGLTCMSRAGSAALRTPATASNNLPLRLTLTPATTVRELLDAVAAEVRAIRRHQQYRGEDLRRDLKLLGGDRRLFGPVVNLIPFGYDLRFGEHSVTHHPLSGGLVDDLCVTARPLADGGLSLDFDANPALYTPDELADHQQRVLLLVDQLAEAEPDSPLARLSLLRPGERPSPPAETAGAPAPDATLPARFQAQAHRTPHAVAVTDGTTALTYAELNGRANRLAHHLLAHGARPGGTIALALPRTHHLPAGILAVLKTGGGYLPLDP</sequence>
<accession>A0A4Z0FTU9</accession>
<dbReference type="GO" id="GO:0003824">
    <property type="term" value="F:catalytic activity"/>
    <property type="evidence" value="ECO:0007669"/>
    <property type="project" value="InterPro"/>
</dbReference>
<evidence type="ECO:0000256" key="1">
    <source>
        <dbReference type="SAM" id="MobiDB-lite"/>
    </source>
</evidence>
<dbReference type="GO" id="GO:0043041">
    <property type="term" value="P:amino acid activation for nonribosomal peptide biosynthetic process"/>
    <property type="evidence" value="ECO:0007669"/>
    <property type="project" value="TreeGrafter"/>
</dbReference>
<evidence type="ECO:0000259" key="3">
    <source>
        <dbReference type="Pfam" id="PF00668"/>
    </source>
</evidence>
<protein>
    <submittedName>
        <fullName evidence="4">Non-ribosomal peptide synthetase</fullName>
    </submittedName>
</protein>
<dbReference type="InterPro" id="IPR001242">
    <property type="entry name" value="Condensation_dom"/>
</dbReference>
<dbReference type="PANTHER" id="PTHR45527:SF1">
    <property type="entry name" value="FATTY ACID SYNTHASE"/>
    <property type="match status" value="1"/>
</dbReference>
<comment type="caution">
    <text evidence="4">The sequence shown here is derived from an EMBL/GenBank/DDBJ whole genome shotgun (WGS) entry which is preliminary data.</text>
</comment>
<proteinExistence type="predicted"/>
<gene>
    <name evidence="4" type="ORF">E4099_30940</name>
</gene>
<dbReference type="Proteomes" id="UP000297948">
    <property type="component" value="Unassembled WGS sequence"/>
</dbReference>
<keyword evidence="5" id="KW-1185">Reference proteome</keyword>
<dbReference type="GO" id="GO:0031177">
    <property type="term" value="F:phosphopantetheine binding"/>
    <property type="evidence" value="ECO:0007669"/>
    <property type="project" value="TreeGrafter"/>
</dbReference>
<dbReference type="AlphaFoldDB" id="A0A4Z0FTU9"/>
<dbReference type="Gene3D" id="3.40.50.12780">
    <property type="entry name" value="N-terminal domain of ligase-like"/>
    <property type="match status" value="1"/>
</dbReference>
<feature type="domain" description="Condensation" evidence="3">
    <location>
        <begin position="8"/>
        <end position="440"/>
    </location>
</feature>
<feature type="domain" description="AMP-dependent synthetase/ligase" evidence="2">
    <location>
        <begin position="462"/>
        <end position="538"/>
    </location>
</feature>
<organism evidence="4 5">
    <name type="scientific">Streptomyces palmae</name>
    <dbReference type="NCBI Taxonomy" id="1701085"/>
    <lineage>
        <taxon>Bacteria</taxon>
        <taxon>Bacillati</taxon>
        <taxon>Actinomycetota</taxon>
        <taxon>Actinomycetes</taxon>
        <taxon>Kitasatosporales</taxon>
        <taxon>Streptomycetaceae</taxon>
        <taxon>Streptomyces</taxon>
    </lineage>
</organism>
<evidence type="ECO:0000259" key="2">
    <source>
        <dbReference type="Pfam" id="PF00501"/>
    </source>
</evidence>
<reference evidence="4 5" key="1">
    <citation type="submission" date="2019-03" db="EMBL/GenBank/DDBJ databases">
        <authorList>
            <person name="Gonzalez-Pimentel J.L."/>
        </authorList>
    </citation>
    <scope>NUCLEOTIDE SEQUENCE [LARGE SCALE GENOMIC DNA]</scope>
    <source>
        <strain evidence="4 5">JCM 31289</strain>
    </source>
</reference>
<feature type="region of interest" description="Disordered" evidence="1">
    <location>
        <begin position="436"/>
        <end position="455"/>
    </location>
</feature>
<dbReference type="Pfam" id="PF00501">
    <property type="entry name" value="AMP-binding"/>
    <property type="match status" value="1"/>
</dbReference>
<dbReference type="GO" id="GO:0008610">
    <property type="term" value="P:lipid biosynthetic process"/>
    <property type="evidence" value="ECO:0007669"/>
    <property type="project" value="UniProtKB-ARBA"/>
</dbReference>